<dbReference type="PROSITE" id="PS51007">
    <property type="entry name" value="CYTC"/>
    <property type="match status" value="1"/>
</dbReference>
<evidence type="ECO:0000313" key="6">
    <source>
        <dbReference type="EMBL" id="ADH64680.1"/>
    </source>
</evidence>
<dbReference type="EMBL" id="CP002042">
    <property type="protein sequence ID" value="ADH64680.1"/>
    <property type="molecule type" value="Genomic_DNA"/>
</dbReference>
<dbReference type="Pfam" id="PF13442">
    <property type="entry name" value="Cytochrome_CBB3"/>
    <property type="match status" value="1"/>
</dbReference>
<organism evidence="6 7">
    <name type="scientific">Allomeiothermus silvanus (strain ATCC 700542 / DSM 9946 / NBRC 106475 / NCIMB 13440 / VI-R2)</name>
    <name type="common">Thermus silvanus</name>
    <dbReference type="NCBI Taxonomy" id="526227"/>
    <lineage>
        <taxon>Bacteria</taxon>
        <taxon>Thermotogati</taxon>
        <taxon>Deinococcota</taxon>
        <taxon>Deinococci</taxon>
        <taxon>Thermales</taxon>
        <taxon>Thermaceae</taxon>
        <taxon>Allomeiothermus</taxon>
    </lineage>
</organism>
<accession>D7BCU7</accession>
<dbReference type="GO" id="GO:0020037">
    <property type="term" value="F:heme binding"/>
    <property type="evidence" value="ECO:0007669"/>
    <property type="project" value="InterPro"/>
</dbReference>
<dbReference type="Proteomes" id="UP000001916">
    <property type="component" value="Chromosome"/>
</dbReference>
<evidence type="ECO:0000256" key="4">
    <source>
        <dbReference type="PROSITE-ProRule" id="PRU00433"/>
    </source>
</evidence>
<keyword evidence="2 4" id="KW-0479">Metal-binding</keyword>
<dbReference type="GO" id="GO:0009055">
    <property type="term" value="F:electron transfer activity"/>
    <property type="evidence" value="ECO:0007669"/>
    <property type="project" value="InterPro"/>
</dbReference>
<dbReference type="HOGENOM" id="CLU_130243_0_0_0"/>
<dbReference type="AlphaFoldDB" id="D7BCU7"/>
<name>D7BCU7_ALLS1</name>
<reference evidence="6 7" key="1">
    <citation type="journal article" date="2010" name="Stand. Genomic Sci.">
        <title>Complete genome sequence of Meiothermus silvanus type strain (VI-R2).</title>
        <authorList>
            <person name="Sikorski J."/>
            <person name="Tindall B.J."/>
            <person name="Lowry S."/>
            <person name="Lucas S."/>
            <person name="Nolan M."/>
            <person name="Copeland A."/>
            <person name="Glavina Del Rio T."/>
            <person name="Tice H."/>
            <person name="Cheng J.F."/>
            <person name="Han C."/>
            <person name="Pitluck S."/>
            <person name="Liolios K."/>
            <person name="Ivanova N."/>
            <person name="Mavromatis K."/>
            <person name="Mikhailova N."/>
            <person name="Pati A."/>
            <person name="Goodwin L."/>
            <person name="Chen A."/>
            <person name="Palaniappan K."/>
            <person name="Land M."/>
            <person name="Hauser L."/>
            <person name="Chang Y.J."/>
            <person name="Jeffries C.D."/>
            <person name="Rohde M."/>
            <person name="Goker M."/>
            <person name="Woyke T."/>
            <person name="Bristow J."/>
            <person name="Eisen J.A."/>
            <person name="Markowitz V."/>
            <person name="Hugenholtz P."/>
            <person name="Kyrpides N.C."/>
            <person name="Klenk H.P."/>
            <person name="Lapidus A."/>
        </authorList>
    </citation>
    <scope>NUCLEOTIDE SEQUENCE [LARGE SCALE GENOMIC DNA]</scope>
    <source>
        <strain evidence="7">ATCC 700542 / DSM 9946 / VI-R2</strain>
    </source>
</reference>
<dbReference type="RefSeq" id="WP_013159214.1">
    <property type="nucleotide sequence ID" value="NC_014212.1"/>
</dbReference>
<keyword evidence="1 4" id="KW-0349">Heme</keyword>
<feature type="domain" description="Cytochrome c" evidence="5">
    <location>
        <begin position="26"/>
        <end position="104"/>
    </location>
</feature>
<gene>
    <name evidence="6" type="ordered locus">Mesil_2838</name>
</gene>
<dbReference type="InterPro" id="IPR009056">
    <property type="entry name" value="Cyt_c-like_dom"/>
</dbReference>
<dbReference type="Gene3D" id="1.10.760.10">
    <property type="entry name" value="Cytochrome c-like domain"/>
    <property type="match status" value="1"/>
</dbReference>
<protein>
    <submittedName>
        <fullName evidence="6">Quinoprotein glucose dehydrogenase</fullName>
    </submittedName>
</protein>
<dbReference type="InterPro" id="IPR036909">
    <property type="entry name" value="Cyt_c-like_dom_sf"/>
</dbReference>
<keyword evidence="3 4" id="KW-0408">Iron</keyword>
<evidence type="ECO:0000256" key="1">
    <source>
        <dbReference type="ARBA" id="ARBA00022617"/>
    </source>
</evidence>
<dbReference type="eggNOG" id="COG3258">
    <property type="taxonomic scope" value="Bacteria"/>
</dbReference>
<keyword evidence="7" id="KW-1185">Reference proteome</keyword>
<evidence type="ECO:0000313" key="7">
    <source>
        <dbReference type="Proteomes" id="UP000001916"/>
    </source>
</evidence>
<dbReference type="STRING" id="526227.Mesil_2838"/>
<dbReference type="GO" id="GO:0046872">
    <property type="term" value="F:metal ion binding"/>
    <property type="evidence" value="ECO:0007669"/>
    <property type="project" value="UniProtKB-KW"/>
</dbReference>
<evidence type="ECO:0000259" key="5">
    <source>
        <dbReference type="PROSITE" id="PS51007"/>
    </source>
</evidence>
<evidence type="ECO:0000256" key="2">
    <source>
        <dbReference type="ARBA" id="ARBA00022723"/>
    </source>
</evidence>
<dbReference type="SUPFAM" id="SSF46626">
    <property type="entry name" value="Cytochrome c"/>
    <property type="match status" value="1"/>
</dbReference>
<dbReference type="KEGG" id="msv:Mesil_2838"/>
<proteinExistence type="predicted"/>
<sequence>MTRLLTLLNLFALLLVALAQTGGFTLQAERGRALSLELCAACHGASLAGRYGPPLSGPRFLEHWKGRSAGELRQFIARQMPLGRSGILSEQQTLELVAYILQANGYPAAGAELRTDGLDRLVIKGP</sequence>
<evidence type="ECO:0000256" key="3">
    <source>
        <dbReference type="ARBA" id="ARBA00023004"/>
    </source>
</evidence>